<comment type="caution">
    <text evidence="5">The sequence shown here is derived from an EMBL/GenBank/DDBJ whole genome shotgun (WGS) entry which is preliminary data.</text>
</comment>
<dbReference type="FunFam" id="3.40.50.980:FF:000001">
    <property type="entry name" value="Non-ribosomal peptide synthetase"/>
    <property type="match status" value="1"/>
</dbReference>
<reference evidence="5" key="1">
    <citation type="submission" date="2022-06" db="EMBL/GenBank/DDBJ databases">
        <title>Amycolatopsis iheyaensis sp. nov., a new species of the genus Amycolatopsis isolated from soil in Iheya island, Japan.</title>
        <authorList>
            <person name="Ngamcharungchit C."/>
            <person name="Kanto H."/>
            <person name="Take A."/>
            <person name="Intra B."/>
            <person name="Matsumoto A."/>
            <person name="Panbangred W."/>
            <person name="Inahashi Y."/>
        </authorList>
    </citation>
    <scope>NUCLEOTIDE SEQUENCE</scope>
    <source>
        <strain evidence="5">OK19-0408</strain>
    </source>
</reference>
<keyword evidence="3" id="KW-0597">Phosphoprotein</keyword>
<dbReference type="PANTHER" id="PTHR45527">
    <property type="entry name" value="NONRIBOSOMAL PEPTIDE SYNTHETASE"/>
    <property type="match status" value="1"/>
</dbReference>
<keyword evidence="2" id="KW-0596">Phosphopantetheine</keyword>
<dbReference type="Gene3D" id="3.40.50.1820">
    <property type="entry name" value="alpha/beta hydrolase"/>
    <property type="match status" value="1"/>
</dbReference>
<keyword evidence="6" id="KW-1185">Reference proteome</keyword>
<evidence type="ECO:0000259" key="4">
    <source>
        <dbReference type="PROSITE" id="PS50075"/>
    </source>
</evidence>
<dbReference type="PROSITE" id="PS00455">
    <property type="entry name" value="AMP_BINDING"/>
    <property type="match status" value="1"/>
</dbReference>
<comment type="cofactor">
    <cofactor evidence="1">
        <name>pantetheine 4'-phosphate</name>
        <dbReference type="ChEBI" id="CHEBI:47942"/>
    </cofactor>
</comment>
<dbReference type="InterPro" id="IPR009081">
    <property type="entry name" value="PP-bd_ACP"/>
</dbReference>
<feature type="domain" description="Carrier" evidence="4">
    <location>
        <begin position="518"/>
        <end position="593"/>
    </location>
</feature>
<dbReference type="GO" id="GO:0072330">
    <property type="term" value="P:monocarboxylic acid biosynthetic process"/>
    <property type="evidence" value="ECO:0007669"/>
    <property type="project" value="UniProtKB-ARBA"/>
</dbReference>
<dbReference type="GO" id="GO:0008610">
    <property type="term" value="P:lipid biosynthetic process"/>
    <property type="evidence" value="ECO:0007669"/>
    <property type="project" value="UniProtKB-ARBA"/>
</dbReference>
<dbReference type="GO" id="GO:0005829">
    <property type="term" value="C:cytosol"/>
    <property type="evidence" value="ECO:0007669"/>
    <property type="project" value="TreeGrafter"/>
</dbReference>
<dbReference type="Gene3D" id="1.10.1200.10">
    <property type="entry name" value="ACP-like"/>
    <property type="match status" value="1"/>
</dbReference>
<dbReference type="PROSITE" id="PS00012">
    <property type="entry name" value="PHOSPHOPANTETHEINE"/>
    <property type="match status" value="2"/>
</dbReference>
<dbReference type="CDD" id="cd05930">
    <property type="entry name" value="A_NRPS"/>
    <property type="match status" value="1"/>
</dbReference>
<dbReference type="AlphaFoldDB" id="A0A9X2NJ31"/>
<dbReference type="PANTHER" id="PTHR45527:SF1">
    <property type="entry name" value="FATTY ACID SYNTHASE"/>
    <property type="match status" value="1"/>
</dbReference>
<dbReference type="Pfam" id="PF13193">
    <property type="entry name" value="AMP-binding_C"/>
    <property type="match status" value="1"/>
</dbReference>
<dbReference type="InterPro" id="IPR010071">
    <property type="entry name" value="AA_adenyl_dom"/>
</dbReference>
<dbReference type="Pfam" id="PF00501">
    <property type="entry name" value="AMP-binding"/>
    <property type="match status" value="1"/>
</dbReference>
<evidence type="ECO:0000256" key="2">
    <source>
        <dbReference type="ARBA" id="ARBA00022450"/>
    </source>
</evidence>
<dbReference type="Gene3D" id="3.30.559.30">
    <property type="entry name" value="Nonribosomal peptide synthetase, condensation domain"/>
    <property type="match status" value="1"/>
</dbReference>
<feature type="domain" description="Carrier" evidence="4">
    <location>
        <begin position="1068"/>
        <end position="1143"/>
    </location>
</feature>
<evidence type="ECO:0000313" key="6">
    <source>
        <dbReference type="Proteomes" id="UP001144096"/>
    </source>
</evidence>
<dbReference type="InterPro" id="IPR025110">
    <property type="entry name" value="AMP-bd_C"/>
</dbReference>
<dbReference type="PROSITE" id="PS50075">
    <property type="entry name" value="CARRIER"/>
    <property type="match status" value="2"/>
</dbReference>
<dbReference type="CDD" id="cd19531">
    <property type="entry name" value="LCL_NRPS-like"/>
    <property type="match status" value="1"/>
</dbReference>
<dbReference type="Pfam" id="PF00668">
    <property type="entry name" value="Condensation"/>
    <property type="match status" value="1"/>
</dbReference>
<dbReference type="InterPro" id="IPR020806">
    <property type="entry name" value="PKS_PP-bd"/>
</dbReference>
<dbReference type="SUPFAM" id="SSF47336">
    <property type="entry name" value="ACP-like"/>
    <property type="match status" value="2"/>
</dbReference>
<dbReference type="Gene3D" id="3.30.559.10">
    <property type="entry name" value="Chloramphenicol acetyltransferase-like domain"/>
    <property type="match status" value="1"/>
</dbReference>
<protein>
    <submittedName>
        <fullName evidence="5">Amino acid adenylation domain-containing protein</fullName>
    </submittedName>
</protein>
<dbReference type="InterPro" id="IPR023213">
    <property type="entry name" value="CAT-like_dom_sf"/>
</dbReference>
<dbReference type="SUPFAM" id="SSF52777">
    <property type="entry name" value="CoA-dependent acyltransferases"/>
    <property type="match status" value="2"/>
</dbReference>
<evidence type="ECO:0000256" key="1">
    <source>
        <dbReference type="ARBA" id="ARBA00001957"/>
    </source>
</evidence>
<dbReference type="Gene3D" id="3.40.50.12780">
    <property type="entry name" value="N-terminal domain of ligase-like"/>
    <property type="match status" value="1"/>
</dbReference>
<proteinExistence type="predicted"/>
<dbReference type="SMART" id="SM00823">
    <property type="entry name" value="PKS_PP"/>
    <property type="match status" value="2"/>
</dbReference>
<evidence type="ECO:0000313" key="5">
    <source>
        <dbReference type="EMBL" id="MCR6485760.1"/>
    </source>
</evidence>
<dbReference type="InterPro" id="IPR029058">
    <property type="entry name" value="AB_hydrolase_fold"/>
</dbReference>
<dbReference type="InterPro" id="IPR000873">
    <property type="entry name" value="AMP-dep_synth/lig_dom"/>
</dbReference>
<name>A0A9X2NJ31_9PSEU</name>
<dbReference type="NCBIfam" id="TIGR01733">
    <property type="entry name" value="AA-adenyl-dom"/>
    <property type="match status" value="1"/>
</dbReference>
<dbReference type="Pfam" id="PF00550">
    <property type="entry name" value="PP-binding"/>
    <property type="match status" value="2"/>
</dbReference>
<organism evidence="5 6">
    <name type="scientific">Amycolatopsis iheyensis</name>
    <dbReference type="NCBI Taxonomy" id="2945988"/>
    <lineage>
        <taxon>Bacteria</taxon>
        <taxon>Bacillati</taxon>
        <taxon>Actinomycetota</taxon>
        <taxon>Actinomycetes</taxon>
        <taxon>Pseudonocardiales</taxon>
        <taxon>Pseudonocardiaceae</taxon>
        <taxon>Amycolatopsis</taxon>
    </lineage>
</organism>
<dbReference type="InterPro" id="IPR036736">
    <property type="entry name" value="ACP-like_sf"/>
</dbReference>
<dbReference type="FunFam" id="1.10.1200.10:FF:000016">
    <property type="entry name" value="Non-ribosomal peptide synthase"/>
    <property type="match status" value="1"/>
</dbReference>
<accession>A0A9X2NJ31</accession>
<dbReference type="InterPro" id="IPR045851">
    <property type="entry name" value="AMP-bd_C_sf"/>
</dbReference>
<sequence length="1162" mass="124165">MTAESLLTSAPARTALVHRIVAEWAERRPGALAVADTTGRRRTYRELDRGADAVAHRLAALGAGPETVVALAFETGVEVVTAMLGVLKAGAAYLPLSLADPRERLEFLLEDAGARFVLADAAGSERLSGTGIPVLELDDDVAGEPFTAPVSGDALAYLIYTSGSTGQPKGVGVTHANLAAYVDQILPVLGAEPGEVFSMVQPVTFDSCLTVLYPALASGGALWLVPPERAADARWLAEHFRDAGVDHVKITPSHLAALHQNGDPAAVMPRRTLLLGGEPSTREWFTGLRSLRPGCAVVNHYGPTETTVGVAALTDPSAARPPGPGTPLGPAMRNASLYVLDEAGVPVADGEAGELCVGGSTVSRGYVGRPAATAAVFVPDPFGDVAGARLYRTGDRVRRRADGTFDFLGRADDQVKVRGFRVEPAEAARALRECDGVVDAVVVPVRDEAGGHRLAGYVRASAGTTSDAVRAEAARRLPAHLVPESVRIVASFPLTRHGKLDRAALPAPEFPAPSPAGPLAGTAGRRVAAIFADLLGRPSVEESESFFDLGGHSLLAAKLISRLRAEFAVEVPVKLVFEAPTPAGIAARLRPEDTGDVLPPVRPASRTEPIPASPGQRRMWFFNQFAPESALYNTNLAVRMLGAVELTVLRDCVSTLVERHEVLRTRLVADGDELVQLIEAAPVLPFEEADLTDCAEDELDDEVRRFVESYSERPFDLTARIPVRVLYLRLAEDEHLLLLSLHHVATDASSMVLLHRELGALYAAKLAGREAGLPPVAAQYADYAAWQREVLAGDAWAGQLEYWRRRLADVPRRLELRTDRPRPVEGGAAGSRVRFAVPDRTVEKLRALGAPAGATLFMVLFAGTLVALRDLTAQEDIAVGVPTAFRPRPELESTVGYFGNLVVLRTDVSGAPTFRELVGRVAETAVSAMANRDLPFEALVEQLAPRRSFAETPWVNVMFALASEEREPVVLDEVTFQAEPVDTATAAADLAVLFQQTAAGCAAEVEYRTDLFDEATVRRFADRLGRVLEAVAAEPERAVTEFADPDVPAVGPAAELLVPAADLDEYVAPATDLEHELCALWAELTGTDDIGTADDFFAVGGHSLMAAQVVQRIRHRHGVTLPLRWCFDQPTVAELALLVLAAQLGGRADGDRILADVEGDDR</sequence>
<dbReference type="GO" id="GO:0044550">
    <property type="term" value="P:secondary metabolite biosynthetic process"/>
    <property type="evidence" value="ECO:0007669"/>
    <property type="project" value="TreeGrafter"/>
</dbReference>
<dbReference type="InterPro" id="IPR020845">
    <property type="entry name" value="AMP-binding_CS"/>
</dbReference>
<dbReference type="EMBL" id="JAMXQV010000012">
    <property type="protein sequence ID" value="MCR6485760.1"/>
    <property type="molecule type" value="Genomic_DNA"/>
</dbReference>
<dbReference type="GO" id="GO:0031177">
    <property type="term" value="F:phosphopantetheine binding"/>
    <property type="evidence" value="ECO:0007669"/>
    <property type="project" value="InterPro"/>
</dbReference>
<dbReference type="Proteomes" id="UP001144096">
    <property type="component" value="Unassembled WGS sequence"/>
</dbReference>
<dbReference type="InterPro" id="IPR001242">
    <property type="entry name" value="Condensation_dom"/>
</dbReference>
<dbReference type="SUPFAM" id="SSF56801">
    <property type="entry name" value="Acetyl-CoA synthetase-like"/>
    <property type="match status" value="1"/>
</dbReference>
<dbReference type="Gene3D" id="3.30.300.30">
    <property type="match status" value="1"/>
</dbReference>
<dbReference type="InterPro" id="IPR006162">
    <property type="entry name" value="Ppantetheine_attach_site"/>
</dbReference>
<dbReference type="GO" id="GO:0003824">
    <property type="term" value="F:catalytic activity"/>
    <property type="evidence" value="ECO:0007669"/>
    <property type="project" value="InterPro"/>
</dbReference>
<evidence type="ECO:0000256" key="3">
    <source>
        <dbReference type="ARBA" id="ARBA00022553"/>
    </source>
</evidence>
<gene>
    <name evidence="5" type="ORF">M8542_23325</name>
</gene>
<dbReference type="RefSeq" id="WP_257922342.1">
    <property type="nucleotide sequence ID" value="NZ_JAMXQV010000012.1"/>
</dbReference>
<dbReference type="InterPro" id="IPR042099">
    <property type="entry name" value="ANL_N_sf"/>
</dbReference>
<dbReference type="GO" id="GO:0043041">
    <property type="term" value="P:amino acid activation for nonribosomal peptide biosynthetic process"/>
    <property type="evidence" value="ECO:0007669"/>
    <property type="project" value="TreeGrafter"/>
</dbReference>